<comment type="caution">
    <text evidence="4">The sequence shown here is derived from an EMBL/GenBank/DDBJ whole genome shotgun (WGS) entry which is preliminary data.</text>
</comment>
<dbReference type="EMBL" id="JAEPRE010000226">
    <property type="protein sequence ID" value="KAG2230051.1"/>
    <property type="molecule type" value="Genomic_DNA"/>
</dbReference>
<feature type="domain" description="DDE Tnp4" evidence="3">
    <location>
        <begin position="150"/>
        <end position="266"/>
    </location>
</feature>
<dbReference type="Proteomes" id="UP000613177">
    <property type="component" value="Unassembled WGS sequence"/>
</dbReference>
<reference evidence="4" key="1">
    <citation type="submission" date="2021-01" db="EMBL/GenBank/DDBJ databases">
        <title>Metabolic potential, ecology and presence of endohyphal bacteria is reflected in genomic diversity of Mucoromycotina.</title>
        <authorList>
            <person name="Muszewska A."/>
            <person name="Okrasinska A."/>
            <person name="Steczkiewicz K."/>
            <person name="Drgas O."/>
            <person name="Orlowska M."/>
            <person name="Perlinska-Lenart U."/>
            <person name="Aleksandrzak-Piekarczyk T."/>
            <person name="Szatraj K."/>
            <person name="Zielenkiewicz U."/>
            <person name="Pilsyk S."/>
            <person name="Malc E."/>
            <person name="Mieczkowski P."/>
            <person name="Kruszewska J.S."/>
            <person name="Biernat P."/>
            <person name="Pawlowska J."/>
        </authorList>
    </citation>
    <scope>NUCLEOTIDE SEQUENCE</scope>
    <source>
        <strain evidence="4">WA0000018081</strain>
    </source>
</reference>
<name>A0A8H7SJ70_9FUNG</name>
<accession>A0A8H7SJ70</accession>
<proteinExistence type="predicted"/>
<keyword evidence="5" id="KW-1185">Reference proteome</keyword>
<dbReference type="InterPro" id="IPR027806">
    <property type="entry name" value="HARBI1_dom"/>
</dbReference>
<keyword evidence="2" id="KW-0479">Metal-binding</keyword>
<comment type="cofactor">
    <cofactor evidence="1">
        <name>a divalent metal cation</name>
        <dbReference type="ChEBI" id="CHEBI:60240"/>
    </cofactor>
</comment>
<protein>
    <recommendedName>
        <fullName evidence="3">DDE Tnp4 domain-containing protein</fullName>
    </recommendedName>
</protein>
<evidence type="ECO:0000313" key="5">
    <source>
        <dbReference type="Proteomes" id="UP000613177"/>
    </source>
</evidence>
<organism evidence="4 5">
    <name type="scientific">Thamnidium elegans</name>
    <dbReference type="NCBI Taxonomy" id="101142"/>
    <lineage>
        <taxon>Eukaryota</taxon>
        <taxon>Fungi</taxon>
        <taxon>Fungi incertae sedis</taxon>
        <taxon>Mucoromycota</taxon>
        <taxon>Mucoromycotina</taxon>
        <taxon>Mucoromycetes</taxon>
        <taxon>Mucorales</taxon>
        <taxon>Mucorineae</taxon>
        <taxon>Mucoraceae</taxon>
        <taxon>Thamnidium</taxon>
    </lineage>
</organism>
<dbReference type="AlphaFoldDB" id="A0A8H7SJ70"/>
<evidence type="ECO:0000313" key="4">
    <source>
        <dbReference type="EMBL" id="KAG2230051.1"/>
    </source>
</evidence>
<sequence length="351" mass="40326">MNAFSSINEGLLAYISLRRRRQQQQQSTVIPGSSFRTRYRRPDLSSWSDSRCKSMFRFTYTEIKRMCKLIGLEPVLKFNDLKAKREFAMAVLLYQDNIGRTINKLSDILMDRFKSGLEFDERQFSKENLQRFSKAIFERGAYYSNVVGFIDGTMVQTCRPKDTKKQEMVYNGWKHMHCVKFQAVNTPDGITSSLHGTYSGSRNDRGMLKCSQLVARIASHFKNVSSEKRYMLYGDEGYSYNRYIMAPFPKSSCTSHQKKTNKAMSERKYGNRILQNKSGLKYSLSVVFKNFHACINGSNISKMFGLEPPTLEEYSSGLMRDTNQLDIDALQDNISDDDSCLGEAGQELAKL</sequence>
<evidence type="ECO:0000256" key="2">
    <source>
        <dbReference type="ARBA" id="ARBA00022723"/>
    </source>
</evidence>
<dbReference type="GO" id="GO:0046872">
    <property type="term" value="F:metal ion binding"/>
    <property type="evidence" value="ECO:0007669"/>
    <property type="project" value="UniProtKB-KW"/>
</dbReference>
<dbReference type="Pfam" id="PF13359">
    <property type="entry name" value="DDE_Tnp_4"/>
    <property type="match status" value="1"/>
</dbReference>
<evidence type="ECO:0000256" key="1">
    <source>
        <dbReference type="ARBA" id="ARBA00001968"/>
    </source>
</evidence>
<evidence type="ECO:0000259" key="3">
    <source>
        <dbReference type="Pfam" id="PF13359"/>
    </source>
</evidence>
<gene>
    <name evidence="4" type="ORF">INT48_005254</name>
</gene>